<sequence>MHRNQAAQSASQSAFTNNMAPPRTTDQFRQWSMPSFRCTLALRSLHDAPNQLAGPSSCLICRPRMSRLSRIFVFRWPCFRHDNNALLMLRHCGQRRDCRQPHIRLPQLDPQRHTPPAALLLPRLAGAPSTVGHALSARRLTQLSSSSSPGLNSTRFPTLGSCLPFRPAFLDQSLARQRHRCRPSHSAINVGLALTASRTHP</sequence>
<feature type="compositionally biased region" description="Low complexity" evidence="1">
    <location>
        <begin position="1"/>
        <end position="14"/>
    </location>
</feature>
<evidence type="ECO:0000313" key="3">
    <source>
        <dbReference type="WBParaSite" id="Pan_g18714.t1"/>
    </source>
</evidence>
<keyword evidence="2" id="KW-1185">Reference proteome</keyword>
<dbReference type="WBParaSite" id="Pan_g18714.t1">
    <property type="protein sequence ID" value="Pan_g18714.t1"/>
    <property type="gene ID" value="Pan_g18714"/>
</dbReference>
<dbReference type="Proteomes" id="UP000492821">
    <property type="component" value="Unassembled WGS sequence"/>
</dbReference>
<evidence type="ECO:0000256" key="1">
    <source>
        <dbReference type="SAM" id="MobiDB-lite"/>
    </source>
</evidence>
<dbReference type="AlphaFoldDB" id="A0A7E4VCB5"/>
<feature type="region of interest" description="Disordered" evidence="1">
    <location>
        <begin position="1"/>
        <end position="26"/>
    </location>
</feature>
<reference evidence="2" key="1">
    <citation type="journal article" date="2013" name="Genetics">
        <title>The draft genome and transcriptome of Panagrellus redivivus are shaped by the harsh demands of a free-living lifestyle.</title>
        <authorList>
            <person name="Srinivasan J."/>
            <person name="Dillman A.R."/>
            <person name="Macchietto M.G."/>
            <person name="Heikkinen L."/>
            <person name="Lakso M."/>
            <person name="Fracchia K.M."/>
            <person name="Antoshechkin I."/>
            <person name="Mortazavi A."/>
            <person name="Wong G."/>
            <person name="Sternberg P.W."/>
        </authorList>
    </citation>
    <scope>NUCLEOTIDE SEQUENCE [LARGE SCALE GENOMIC DNA]</scope>
    <source>
        <strain evidence="2">MT8872</strain>
    </source>
</reference>
<protein>
    <submittedName>
        <fullName evidence="3">Uncharacterized protein</fullName>
    </submittedName>
</protein>
<organism evidence="2 3">
    <name type="scientific">Panagrellus redivivus</name>
    <name type="common">Microworm</name>
    <dbReference type="NCBI Taxonomy" id="6233"/>
    <lineage>
        <taxon>Eukaryota</taxon>
        <taxon>Metazoa</taxon>
        <taxon>Ecdysozoa</taxon>
        <taxon>Nematoda</taxon>
        <taxon>Chromadorea</taxon>
        <taxon>Rhabditida</taxon>
        <taxon>Tylenchina</taxon>
        <taxon>Panagrolaimomorpha</taxon>
        <taxon>Panagrolaimoidea</taxon>
        <taxon>Panagrolaimidae</taxon>
        <taxon>Panagrellus</taxon>
    </lineage>
</organism>
<evidence type="ECO:0000313" key="2">
    <source>
        <dbReference type="Proteomes" id="UP000492821"/>
    </source>
</evidence>
<accession>A0A7E4VCB5</accession>
<proteinExistence type="predicted"/>
<feature type="compositionally biased region" description="Polar residues" evidence="1">
    <location>
        <begin position="15"/>
        <end position="26"/>
    </location>
</feature>
<name>A0A7E4VCB5_PANRE</name>
<reference evidence="3" key="2">
    <citation type="submission" date="2020-10" db="UniProtKB">
        <authorList>
            <consortium name="WormBaseParasite"/>
        </authorList>
    </citation>
    <scope>IDENTIFICATION</scope>
</reference>